<comment type="caution">
    <text evidence="2">The sequence shown here is derived from an EMBL/GenBank/DDBJ whole genome shotgun (WGS) entry which is preliminary data.</text>
</comment>
<feature type="region of interest" description="Disordered" evidence="1">
    <location>
        <begin position="21"/>
        <end position="49"/>
    </location>
</feature>
<evidence type="ECO:0000313" key="2">
    <source>
        <dbReference type="EMBL" id="PWY71936.1"/>
    </source>
</evidence>
<organism evidence="2 3">
    <name type="scientific">Aspergillus eucalypticola (strain CBS 122712 / IBT 29274)</name>
    <dbReference type="NCBI Taxonomy" id="1448314"/>
    <lineage>
        <taxon>Eukaryota</taxon>
        <taxon>Fungi</taxon>
        <taxon>Dikarya</taxon>
        <taxon>Ascomycota</taxon>
        <taxon>Pezizomycotina</taxon>
        <taxon>Eurotiomycetes</taxon>
        <taxon>Eurotiomycetidae</taxon>
        <taxon>Eurotiales</taxon>
        <taxon>Aspergillaceae</taxon>
        <taxon>Aspergillus</taxon>
        <taxon>Aspergillus subgen. Circumdati</taxon>
    </lineage>
</organism>
<gene>
    <name evidence="2" type="ORF">BO83DRAFT_408646</name>
</gene>
<dbReference type="RefSeq" id="XP_025387531.1">
    <property type="nucleotide sequence ID" value="XM_025534062.1"/>
</dbReference>
<feature type="compositionally biased region" description="Low complexity" evidence="1">
    <location>
        <begin position="35"/>
        <end position="49"/>
    </location>
</feature>
<reference evidence="2" key="1">
    <citation type="submission" date="2016-12" db="EMBL/GenBank/DDBJ databases">
        <title>The genomes of Aspergillus section Nigri reveals drivers in fungal speciation.</title>
        <authorList>
            <consortium name="DOE Joint Genome Institute"/>
            <person name="Vesth T.C."/>
            <person name="Nybo J."/>
            <person name="Theobald S."/>
            <person name="Brandl J."/>
            <person name="Frisvad J.C."/>
            <person name="Nielsen K.F."/>
            <person name="Lyhne E.K."/>
            <person name="Kogle M.E."/>
            <person name="Kuo A."/>
            <person name="Riley R."/>
            <person name="Clum A."/>
            <person name="Nolan M."/>
            <person name="Lipzen A."/>
            <person name="Salamov A."/>
            <person name="Henrissat B."/>
            <person name="Wiebenga A."/>
            <person name="De vries R.P."/>
            <person name="Grigoriev I.V."/>
            <person name="Mortensen U.H."/>
            <person name="Andersen M.R."/>
            <person name="Baker S.E."/>
        </authorList>
    </citation>
    <scope>NUCLEOTIDE SEQUENCE</scope>
    <source>
        <strain evidence="2">CBS 122712</strain>
    </source>
</reference>
<dbReference type="GeneID" id="37056024"/>
<protein>
    <submittedName>
        <fullName evidence="2">Uncharacterized protein</fullName>
    </submittedName>
</protein>
<dbReference type="EMBL" id="MSFU01000014">
    <property type="protein sequence ID" value="PWY71936.1"/>
    <property type="molecule type" value="Genomic_DNA"/>
</dbReference>
<keyword evidence="3" id="KW-1185">Reference proteome</keyword>
<sequence length="357" mass="39547">MEPHNPTMNQTLAQPMNQTMNNNHQIKPQIPPQIQPQIQPQTHPQIQPQIQPQFQPQIQPQIQPGPEIHLIPYPPQALSQDQHHQTEILLHIDAANNHPICILSNNSQPTTTTIDPNIIITNPTSYIFAFRDPHSLYHAFANPTTYTLLTRHAHYIRLYLLHDLQIGYLPCSPHPLPFSSQNRESLFFFDCATDPNMHCITPPRLPCMPSTRHPVILNNDQNNICAISWPGFDKLMGGWRVACRAIPRGHDVWYMVFNLASRGGWVPLGVGRSLQLLSTAVCVKERVKGRFRGVVERFDGFLAANVASLGWAVVGDEDMVEGEVEVKGDGGGGGGGGRGGGRGGVIVHAGECVVIDD</sequence>
<name>A0A317VCG4_ASPEC</name>
<dbReference type="VEuPathDB" id="FungiDB:BO83DRAFT_408646"/>
<proteinExistence type="predicted"/>
<evidence type="ECO:0000256" key="1">
    <source>
        <dbReference type="SAM" id="MobiDB-lite"/>
    </source>
</evidence>
<dbReference type="AlphaFoldDB" id="A0A317VCG4"/>
<accession>A0A317VCG4</accession>
<dbReference type="OrthoDB" id="4249675at2759"/>
<dbReference type="Proteomes" id="UP000246171">
    <property type="component" value="Unassembled WGS sequence"/>
</dbReference>
<evidence type="ECO:0000313" key="3">
    <source>
        <dbReference type="Proteomes" id="UP000246171"/>
    </source>
</evidence>